<dbReference type="PANTHER" id="PTHR35866:SF1">
    <property type="entry name" value="YKGJ FAMILY CYSTEINE CLUSTER PROTEIN"/>
    <property type="match status" value="1"/>
</dbReference>
<protein>
    <recommendedName>
        <fullName evidence="5">YkgJ family cysteine cluster protein</fullName>
    </recommendedName>
</protein>
<dbReference type="EMBL" id="CP006933">
    <property type="protein sequence ID" value="AIS32166.1"/>
    <property type="molecule type" value="Genomic_DNA"/>
</dbReference>
<dbReference type="Proteomes" id="UP000062768">
    <property type="component" value="Chromosome I"/>
</dbReference>
<dbReference type="Pfam" id="PF03692">
    <property type="entry name" value="CxxCxxCC"/>
    <property type="match status" value="1"/>
</dbReference>
<dbReference type="Proteomes" id="UP000029661">
    <property type="component" value="Chromosome"/>
</dbReference>
<gene>
    <name evidence="1" type="ORF">BRM9_1351</name>
    <name evidence="2" type="ORF">MB9_0960</name>
</gene>
<keyword evidence="4" id="KW-1185">Reference proteome</keyword>
<evidence type="ECO:0000313" key="3">
    <source>
        <dbReference type="Proteomes" id="UP000029661"/>
    </source>
</evidence>
<dbReference type="PATRIC" id="fig|2162.10.peg.1005"/>
<dbReference type="PANTHER" id="PTHR35866">
    <property type="entry name" value="PUTATIVE-RELATED"/>
    <property type="match status" value="1"/>
</dbReference>
<evidence type="ECO:0008006" key="5">
    <source>
        <dbReference type="Google" id="ProtNLM"/>
    </source>
</evidence>
<evidence type="ECO:0000313" key="4">
    <source>
        <dbReference type="Proteomes" id="UP000062768"/>
    </source>
</evidence>
<dbReference type="AlphaFoldDB" id="A0A089ZBI7"/>
<organism evidence="1 3">
    <name type="scientific">Methanobacterium formicicum</name>
    <dbReference type="NCBI Taxonomy" id="2162"/>
    <lineage>
        <taxon>Archaea</taxon>
        <taxon>Methanobacteriati</taxon>
        <taxon>Methanobacteriota</taxon>
        <taxon>Methanomada group</taxon>
        <taxon>Methanobacteria</taxon>
        <taxon>Methanobacteriales</taxon>
        <taxon>Methanobacteriaceae</taxon>
        <taxon>Methanobacterium</taxon>
    </lineage>
</organism>
<dbReference type="EMBL" id="LN734822">
    <property type="protein sequence ID" value="CEL24599.1"/>
    <property type="molecule type" value="Genomic_DNA"/>
</dbReference>
<dbReference type="KEGG" id="mfc:BRM9_1351"/>
<accession>A0A089ZBI7</accession>
<evidence type="ECO:0000313" key="1">
    <source>
        <dbReference type="EMBL" id="AIS32166.1"/>
    </source>
</evidence>
<name>A0A089ZBI7_METFO</name>
<reference evidence="1" key="1">
    <citation type="submission" date="2013-12" db="EMBL/GenBank/DDBJ databases">
        <title>The complete genome sequence of Methanobacterium sp. BRM9.</title>
        <authorList>
            <consortium name="Pastoral Greenhouse Gas Research Consortium"/>
            <person name="Kelly W.J."/>
            <person name="Leahy S.C."/>
            <person name="Perry R."/>
            <person name="Li D."/>
            <person name="Altermann E."/>
            <person name="Lambie S.C."/>
            <person name="Attwood G.T."/>
        </authorList>
    </citation>
    <scope>NUCLEOTIDE SEQUENCE [LARGE SCALE GENOMIC DNA]</scope>
    <source>
        <strain evidence="1">BRM9</strain>
    </source>
</reference>
<proteinExistence type="predicted"/>
<sequence length="214" mass="24863">MLRDLLIDQELFEILRTRSLESDDHGMNTTEEVELLEKAVFNRLKKKRSVKKYRKLGVTKGDLKQIIQLADIMGLDTLDGPSNYELAMEYEEWCTVCGRCCRESESVFIHKDELNLLLTFNSDLEKEIIRNKEFPQHFEIRDSHPCKFIDPDSNKCAIYTFRPQVCRNYPLTLIGSPGKAQNSIHLSSKCNYSVNLILKKSIILFDEAIRRLEG</sequence>
<dbReference type="STRING" id="2162.BRM9_1351"/>
<dbReference type="InterPro" id="IPR005358">
    <property type="entry name" value="Puta_zinc/iron-chelating_dom"/>
</dbReference>
<dbReference type="OrthoDB" id="36424at2157"/>
<dbReference type="RefSeq" id="WP_048085224.1">
    <property type="nucleotide sequence ID" value="NZ_CP006933.1"/>
</dbReference>
<dbReference type="GeneID" id="26739211"/>
<evidence type="ECO:0000313" key="2">
    <source>
        <dbReference type="EMBL" id="CEL24599.1"/>
    </source>
</evidence>
<reference evidence="2" key="2">
    <citation type="submission" date="2014-09" db="EMBL/GenBank/DDBJ databases">
        <authorList>
            <person name="Bishop-Lilly K.A."/>
            <person name="Broomall S.M."/>
            <person name="Chain P.S."/>
            <person name="Chertkov O."/>
            <person name="Coyne S.R."/>
            <person name="Daligault H.E."/>
            <person name="Davenport K.W."/>
            <person name="Erkkila T."/>
            <person name="Frey K.G."/>
            <person name="Gibbons H.S."/>
            <person name="Gu W."/>
            <person name="Jaissle J."/>
            <person name="Johnson S.L."/>
            <person name="Koroleva G.I."/>
            <person name="Ladner J.T."/>
            <person name="Lo C.-C."/>
            <person name="Minogue T.D."/>
            <person name="Munk C."/>
            <person name="Palacios G.F."/>
            <person name="Redden C.L."/>
            <person name="Rosenzweig C.N."/>
            <person name="Scholz M.B."/>
            <person name="Teshima H."/>
            <person name="Xu Y."/>
        </authorList>
    </citation>
    <scope>NUCLEOTIDE SEQUENCE</scope>
    <source>
        <strain evidence="2">Mb9</strain>
    </source>
</reference>